<accession>A0ABD2QG54</accession>
<feature type="domain" description="PDZ" evidence="2">
    <location>
        <begin position="432"/>
        <end position="538"/>
    </location>
</feature>
<dbReference type="InterPro" id="IPR001478">
    <property type="entry name" value="PDZ"/>
</dbReference>
<organism evidence="3 4">
    <name type="scientific">Cichlidogyrus casuarinus</name>
    <dbReference type="NCBI Taxonomy" id="1844966"/>
    <lineage>
        <taxon>Eukaryota</taxon>
        <taxon>Metazoa</taxon>
        <taxon>Spiralia</taxon>
        <taxon>Lophotrochozoa</taxon>
        <taxon>Platyhelminthes</taxon>
        <taxon>Monogenea</taxon>
        <taxon>Monopisthocotylea</taxon>
        <taxon>Dactylogyridea</taxon>
        <taxon>Ancyrocephalidae</taxon>
        <taxon>Cichlidogyrus</taxon>
    </lineage>
</organism>
<reference evidence="3 4" key="1">
    <citation type="submission" date="2024-11" db="EMBL/GenBank/DDBJ databases">
        <title>Adaptive evolution of stress response genes in parasites aligns with host niche diversity.</title>
        <authorList>
            <person name="Hahn C."/>
            <person name="Resl P."/>
        </authorList>
    </citation>
    <scope>NUCLEOTIDE SEQUENCE [LARGE SCALE GENOMIC DNA]</scope>
    <source>
        <strain evidence="3">EGGRZ-B1_66</strain>
        <tissue evidence="3">Body</tissue>
    </source>
</reference>
<feature type="region of interest" description="Disordered" evidence="1">
    <location>
        <begin position="170"/>
        <end position="194"/>
    </location>
</feature>
<evidence type="ECO:0000259" key="2">
    <source>
        <dbReference type="PROSITE" id="PS50106"/>
    </source>
</evidence>
<dbReference type="InterPro" id="IPR052213">
    <property type="entry name" value="PAR3"/>
</dbReference>
<feature type="region of interest" description="Disordered" evidence="1">
    <location>
        <begin position="52"/>
        <end position="72"/>
    </location>
</feature>
<feature type="compositionally biased region" description="Basic and acidic residues" evidence="1">
    <location>
        <begin position="56"/>
        <end position="65"/>
    </location>
</feature>
<gene>
    <name evidence="3" type="primary">PARD3B</name>
    <name evidence="3" type="ORF">Ciccas_002824</name>
</gene>
<dbReference type="AlphaFoldDB" id="A0ABD2QG54"/>
<feature type="compositionally biased region" description="Low complexity" evidence="1">
    <location>
        <begin position="272"/>
        <end position="287"/>
    </location>
</feature>
<dbReference type="SMART" id="SM00228">
    <property type="entry name" value="PDZ"/>
    <property type="match status" value="2"/>
</dbReference>
<dbReference type="PROSITE" id="PS50106">
    <property type="entry name" value="PDZ"/>
    <property type="match status" value="2"/>
</dbReference>
<evidence type="ECO:0000313" key="3">
    <source>
        <dbReference type="EMBL" id="KAL3318520.1"/>
    </source>
</evidence>
<protein>
    <submittedName>
        <fullName evidence="3">Partitioning defective 3 B</fullName>
    </submittedName>
</protein>
<dbReference type="PANTHER" id="PTHR16484">
    <property type="entry name" value="PARTITIONING DEFECTIVE 3 RELATED"/>
    <property type="match status" value="1"/>
</dbReference>
<feature type="region of interest" description="Disordered" evidence="1">
    <location>
        <begin position="268"/>
        <end position="288"/>
    </location>
</feature>
<sequence length="649" mass="71454">MNRASRSRRSVGNTGGSLQDWLLDQADKEYFECQKRDFTSYMTNYATVRSQKNARQKNEALKDDSLSQSRAGSPCLYRKRNAIKSAKLPVSHPISIQITTPVSLAQHGFSLKPYFSSTNDDCIGAVINSAPNAIPVQTSIDLQLNDRIISIDGSRLMFAIHRTLPQYCSKENHHPRNRRKTIGFTSLRSPTKDSKPLVTSIDQIFDKNAQPRSRVIRPNVVPAEEQDLSAEARDVLTPVLSPGSTVRLPRDNSNPNFVKNHRRLLSDPADETSNSQFHQSSFHSSTSLRRMKGLGRASLGAGLGISLAPPIDLSQVSNGSSRKSSKSNLKEVNAFNTRAIGQTIPISLKKPTVGGLGFKISTRDTAVNDIEEPVFITCILPDGPAIEDGRLQIGDRILTINGLQAKGISETTDRLKSIKPGEEVELVISRQLQVLSSAEEGENVSGNVSDCEKQIGFKLSWREQQASDSKEGVYIENVLPNSMLCTEHMSGKSDSFLMPGDRLVGLNETSFEGMKMDQVRQCFKAAISDAKSKISRSSYPISVSLIIKVVRPSLDFLSPSASNKYFNRGGSSRRLSDKELYSNSQPQMLPRLPVDGEDDSDIDSDPPDPSTFDRQGLGRRSVSSKRRALDSNEPAHPMIEGYSADVRVS</sequence>
<dbReference type="InterPro" id="IPR036034">
    <property type="entry name" value="PDZ_sf"/>
</dbReference>
<dbReference type="EMBL" id="JBJKFK010000234">
    <property type="protein sequence ID" value="KAL3318520.1"/>
    <property type="molecule type" value="Genomic_DNA"/>
</dbReference>
<feature type="region of interest" description="Disordered" evidence="1">
    <location>
        <begin position="580"/>
        <end position="649"/>
    </location>
</feature>
<dbReference type="Gene3D" id="2.30.42.10">
    <property type="match status" value="2"/>
</dbReference>
<dbReference type="Pfam" id="PF00595">
    <property type="entry name" value="PDZ"/>
    <property type="match status" value="1"/>
</dbReference>
<proteinExistence type="predicted"/>
<dbReference type="PANTHER" id="PTHR16484:SF17">
    <property type="entry name" value="BAZOOKA, ISOFORM B"/>
    <property type="match status" value="1"/>
</dbReference>
<evidence type="ECO:0000313" key="4">
    <source>
        <dbReference type="Proteomes" id="UP001626550"/>
    </source>
</evidence>
<keyword evidence="4" id="KW-1185">Reference proteome</keyword>
<comment type="caution">
    <text evidence="3">The sequence shown here is derived from an EMBL/GenBank/DDBJ whole genome shotgun (WGS) entry which is preliminary data.</text>
</comment>
<name>A0ABD2QG54_9PLAT</name>
<feature type="compositionally biased region" description="Acidic residues" evidence="1">
    <location>
        <begin position="595"/>
        <end position="606"/>
    </location>
</feature>
<dbReference type="Proteomes" id="UP001626550">
    <property type="component" value="Unassembled WGS sequence"/>
</dbReference>
<feature type="domain" description="PDZ" evidence="2">
    <location>
        <begin position="345"/>
        <end position="432"/>
    </location>
</feature>
<dbReference type="SUPFAM" id="SSF50156">
    <property type="entry name" value="PDZ domain-like"/>
    <property type="match status" value="2"/>
</dbReference>
<evidence type="ECO:0000256" key="1">
    <source>
        <dbReference type="SAM" id="MobiDB-lite"/>
    </source>
</evidence>